<accession>A0A177XXI7</accession>
<evidence type="ECO:0000256" key="8">
    <source>
        <dbReference type="ARBA" id="ARBA00047899"/>
    </source>
</evidence>
<evidence type="ECO:0000256" key="3">
    <source>
        <dbReference type="ARBA" id="ARBA00022737"/>
    </source>
</evidence>
<dbReference type="Pfam" id="PF25497">
    <property type="entry name" value="COR-B"/>
    <property type="match status" value="1"/>
</dbReference>
<feature type="coiled-coil region" evidence="10">
    <location>
        <begin position="952"/>
        <end position="989"/>
    </location>
</feature>
<keyword evidence="7" id="KW-0342">GTP-binding</keyword>
<dbReference type="Proteomes" id="UP000078406">
    <property type="component" value="Unassembled WGS sequence"/>
</dbReference>
<dbReference type="InterPro" id="IPR057263">
    <property type="entry name" value="COR-B"/>
</dbReference>
<dbReference type="InterPro" id="IPR036388">
    <property type="entry name" value="WH-like_DNA-bd_sf"/>
</dbReference>
<dbReference type="GO" id="GO:0016301">
    <property type="term" value="F:kinase activity"/>
    <property type="evidence" value="ECO:0007669"/>
    <property type="project" value="UniProtKB-KW"/>
</dbReference>
<dbReference type="Pfam" id="PF08477">
    <property type="entry name" value="Roc"/>
    <property type="match status" value="1"/>
</dbReference>
<evidence type="ECO:0000313" key="13">
    <source>
        <dbReference type="Proteomes" id="UP000078406"/>
    </source>
</evidence>
<dbReference type="InterPro" id="IPR032171">
    <property type="entry name" value="COR-A"/>
</dbReference>
<dbReference type="Gene3D" id="3.80.10.10">
    <property type="entry name" value="Ribonuclease Inhibitor"/>
    <property type="match status" value="1"/>
</dbReference>
<dbReference type="EC" id="2.7.11.1" evidence="1"/>
<dbReference type="InterPro" id="IPR020859">
    <property type="entry name" value="ROC"/>
</dbReference>
<evidence type="ECO:0000256" key="7">
    <source>
        <dbReference type="ARBA" id="ARBA00023134"/>
    </source>
</evidence>
<dbReference type="InterPro" id="IPR027417">
    <property type="entry name" value="P-loop_NTPase"/>
</dbReference>
<dbReference type="Gene3D" id="3.30.310.200">
    <property type="match status" value="1"/>
</dbReference>
<gene>
    <name evidence="12" type="ORF">APB76_15245</name>
</gene>
<dbReference type="PANTHER" id="PTHR47679:SF2">
    <property type="entry name" value="C-TERMINAL OF ROC (COR) DOMAIN-CONTAINING PROTEIN"/>
    <property type="match status" value="1"/>
</dbReference>
<keyword evidence="10" id="KW-0175">Coiled coil</keyword>
<evidence type="ECO:0000256" key="2">
    <source>
        <dbReference type="ARBA" id="ARBA00022679"/>
    </source>
</evidence>
<proteinExistence type="predicted"/>
<reference evidence="12 13" key="1">
    <citation type="journal article" date="2016" name="Syst. Appl. Microbiol.">
        <title>Vibrio bivalvicida sp. nov., a novel larval pathogen for bivalve molluscs reared in a hatchery.</title>
        <authorList>
            <person name="Dubert J."/>
            <person name="Romalde J.L."/>
            <person name="Prado S."/>
            <person name="Barja J.L."/>
        </authorList>
    </citation>
    <scope>NUCLEOTIDE SEQUENCE [LARGE SCALE GENOMIC DNA]</scope>
    <source>
        <strain evidence="12 13">605</strain>
    </source>
</reference>
<dbReference type="SMART" id="SM00175">
    <property type="entry name" value="RAB"/>
    <property type="match status" value="1"/>
</dbReference>
<dbReference type="PRINTS" id="PR00449">
    <property type="entry name" value="RASTRNSFRMNG"/>
</dbReference>
<comment type="caution">
    <text evidence="12">The sequence shown here is derived from an EMBL/GenBank/DDBJ whole genome shotgun (WGS) entry which is preliminary data.</text>
</comment>
<comment type="catalytic activity">
    <reaction evidence="8">
        <text>L-threonyl-[protein] + ATP = O-phospho-L-threonyl-[protein] + ADP + H(+)</text>
        <dbReference type="Rhea" id="RHEA:46608"/>
        <dbReference type="Rhea" id="RHEA-COMP:11060"/>
        <dbReference type="Rhea" id="RHEA-COMP:11605"/>
        <dbReference type="ChEBI" id="CHEBI:15378"/>
        <dbReference type="ChEBI" id="CHEBI:30013"/>
        <dbReference type="ChEBI" id="CHEBI:30616"/>
        <dbReference type="ChEBI" id="CHEBI:61977"/>
        <dbReference type="ChEBI" id="CHEBI:456216"/>
        <dbReference type="EC" id="2.7.11.1"/>
    </reaction>
</comment>
<keyword evidence="3" id="KW-0677">Repeat</keyword>
<dbReference type="Gene3D" id="1.10.10.2200">
    <property type="match status" value="1"/>
</dbReference>
<sequence>MDLEVVNTLVEFELTEFITNISFDFDNDSLELLKFFPSLTSLTVYINEPFDFENIRNLKLLELTLYKDPEIVTSCAFEMSMMTLESINLYTNRISDDDALIVSRSPNLKSLTTFASNIEKLSSSSITNLEVSCEIDLLSVKNLSRLKTLKACLSYESNPLPRGFPLQKIIVKDNVRKNIEGSENTIDLDLFSDSSVEEIKVDTYNEIKLSFTQVNENLKSLELKGNTRKSVNLEPYIYDDLSKIRNYHENKIDLKLLLDVYPNLNELYISGYKVIDTDILSFNDKITSLSLNYCGLVDVGFLNKFKKLIDLSLPGNFISSVPCLENIADMKLLNLYNNEVVNIPKVFNSHFVVEEFCSPSSDSRGILAVGLNPVISPSMDIIRRGQEAVDSYFSSMQGDIAELNEAKIIFLGPGSVGKTSLMKCLSGLPFDPQEETTHGINIQKYTIDVEDGLKINTKIWDFGGQQINHTTHQLFLSQRCVYVLVVNDRNSDEAQDPKVDYWLQQIKAFGGDSKVIIVRNKCDDYNHSNLSEGLLRSKFPNITDIVAVSCKKDINIDGLREIINREVSALPMRQMLIPSNWKAVKDEVQGLSEELDHFSLSKFSEICFRHDIIDENAQKTLLDLLNDLSLIIVFPELAAYDMGVLNPHWITDGLYSIINLKEFKELNDSTARKQKGLITQKQVQEVLDRLYPGRYANKAKFIIDSLLKFELCHSIGGDNSGKYLVPSLLPEPDHKVEIERHETTIDMVFNYKNLLPKAIFTKFLVRMNKDISADNRWKTAAILSDSAFNAKALVIEDDVAKTITVKVVGEQARDYFATIRKTINDLNEPDAIKLGVEELVIIPNTGGNTVPYKALLVHESAGEPYFCIHSREKYSASALLSGIETRQYTAARLEKMEQDESHGSPTVNINIENNSNAVTTTSQEQNQTSTQSQTVSVSLELKLFKGAADNVIDDLKDELEDEINDEKILRKATRDCDKALAAIEDIQDVETEEQALEKASSFDRVHRFLSGAIEGSSKVGESMTALRETTGQVKDLAKKYNSIASCFGLPVVPEFLL</sequence>
<evidence type="ECO:0000313" key="12">
    <source>
        <dbReference type="EMBL" id="OAJ93314.1"/>
    </source>
</evidence>
<dbReference type="Pfam" id="PF16095">
    <property type="entry name" value="COR-A"/>
    <property type="match status" value="1"/>
</dbReference>
<evidence type="ECO:0000256" key="5">
    <source>
        <dbReference type="ARBA" id="ARBA00022777"/>
    </source>
</evidence>
<evidence type="ECO:0000256" key="1">
    <source>
        <dbReference type="ARBA" id="ARBA00012513"/>
    </source>
</evidence>
<evidence type="ECO:0000256" key="10">
    <source>
        <dbReference type="SAM" id="Coils"/>
    </source>
</evidence>
<dbReference type="Gene3D" id="3.40.50.300">
    <property type="entry name" value="P-loop containing nucleotide triphosphate hydrolases"/>
    <property type="match status" value="1"/>
</dbReference>
<comment type="catalytic activity">
    <reaction evidence="9">
        <text>L-seryl-[protein] + ATP = O-phospho-L-seryl-[protein] + ADP + H(+)</text>
        <dbReference type="Rhea" id="RHEA:17989"/>
        <dbReference type="Rhea" id="RHEA-COMP:9863"/>
        <dbReference type="Rhea" id="RHEA-COMP:11604"/>
        <dbReference type="ChEBI" id="CHEBI:15378"/>
        <dbReference type="ChEBI" id="CHEBI:29999"/>
        <dbReference type="ChEBI" id="CHEBI:30616"/>
        <dbReference type="ChEBI" id="CHEBI:83421"/>
        <dbReference type="ChEBI" id="CHEBI:456216"/>
        <dbReference type="EC" id="2.7.11.1"/>
    </reaction>
</comment>
<evidence type="ECO:0000256" key="9">
    <source>
        <dbReference type="ARBA" id="ARBA00048679"/>
    </source>
</evidence>
<dbReference type="EMBL" id="LLEI02000043">
    <property type="protein sequence ID" value="OAJ93314.1"/>
    <property type="molecule type" value="Genomic_DNA"/>
</dbReference>
<dbReference type="Gene3D" id="1.10.10.10">
    <property type="entry name" value="Winged helix-like DNA-binding domain superfamily/Winged helix DNA-binding domain"/>
    <property type="match status" value="1"/>
</dbReference>
<dbReference type="RefSeq" id="WP_054961809.1">
    <property type="nucleotide sequence ID" value="NZ_LLEI02000043.1"/>
</dbReference>
<evidence type="ECO:0000256" key="4">
    <source>
        <dbReference type="ARBA" id="ARBA00022741"/>
    </source>
</evidence>
<dbReference type="SUPFAM" id="SSF52540">
    <property type="entry name" value="P-loop containing nucleoside triphosphate hydrolases"/>
    <property type="match status" value="1"/>
</dbReference>
<dbReference type="PANTHER" id="PTHR47679">
    <property type="entry name" value="PROTEIN TORNADO 1"/>
    <property type="match status" value="1"/>
</dbReference>
<feature type="domain" description="Roc" evidence="11">
    <location>
        <begin position="399"/>
        <end position="570"/>
    </location>
</feature>
<keyword evidence="5" id="KW-0418">Kinase</keyword>
<evidence type="ECO:0000256" key="6">
    <source>
        <dbReference type="ARBA" id="ARBA00022840"/>
    </source>
</evidence>
<keyword evidence="4" id="KW-0547">Nucleotide-binding</keyword>
<dbReference type="AlphaFoldDB" id="A0A177XXI7"/>
<dbReference type="GO" id="GO:0005524">
    <property type="term" value="F:ATP binding"/>
    <property type="evidence" value="ECO:0007669"/>
    <property type="project" value="UniProtKB-KW"/>
</dbReference>
<dbReference type="InterPro" id="IPR032675">
    <property type="entry name" value="LRR_dom_sf"/>
</dbReference>
<name>A0A177XXI7_9VIBR</name>
<keyword evidence="6" id="KW-0067">ATP-binding</keyword>
<organism evidence="12 13">
    <name type="scientific">Vibrio bivalvicida</name>
    <dbReference type="NCBI Taxonomy" id="1276888"/>
    <lineage>
        <taxon>Bacteria</taxon>
        <taxon>Pseudomonadati</taxon>
        <taxon>Pseudomonadota</taxon>
        <taxon>Gammaproteobacteria</taxon>
        <taxon>Vibrionales</taxon>
        <taxon>Vibrionaceae</taxon>
        <taxon>Vibrio</taxon>
        <taxon>Vibrio oreintalis group</taxon>
    </lineage>
</organism>
<keyword evidence="2" id="KW-0808">Transferase</keyword>
<evidence type="ECO:0000259" key="11">
    <source>
        <dbReference type="PROSITE" id="PS51424"/>
    </source>
</evidence>
<protein>
    <recommendedName>
        <fullName evidence="1">non-specific serine/threonine protein kinase</fullName>
        <ecNumber evidence="1">2.7.11.1</ecNumber>
    </recommendedName>
</protein>
<dbReference type="SUPFAM" id="SSF52058">
    <property type="entry name" value="L domain-like"/>
    <property type="match status" value="1"/>
</dbReference>
<dbReference type="PROSITE" id="PS51424">
    <property type="entry name" value="ROC"/>
    <property type="match status" value="1"/>
</dbReference>